<dbReference type="RefSeq" id="XP_001883954.1">
    <property type="nucleotide sequence ID" value="XM_001883919.1"/>
</dbReference>
<evidence type="ECO:0000313" key="1">
    <source>
        <dbReference type="EMBL" id="EDR05396.1"/>
    </source>
</evidence>
<sequence length="245" mass="27085">MTLCVAVPIWGHLLARTNHVYCDRSGFHRALHLMKFLAADSTGKPRTAAVLGHFGRTTRKYLDMVRQDLAESNATRGSSLKASIQTRFIMCARSTVSTLRYSTLVGGFKAAQRVDPNRDDVKLSTNGSANLKLLLLKAAQGVDSNDIYHVRIRLAKSHIVRTTASILKYLTLGGFEAALGFDSDKIIMCVVQSVDPNDIKLCALLKASIQTISGYVRRLAEFQIVPTSETNIRSKVPSRMVQMWS</sequence>
<proteinExistence type="predicted"/>
<reference evidence="1 2" key="1">
    <citation type="journal article" date="2008" name="Nature">
        <title>The genome of Laccaria bicolor provides insights into mycorrhizal symbiosis.</title>
        <authorList>
            <person name="Martin F."/>
            <person name="Aerts A."/>
            <person name="Ahren D."/>
            <person name="Brun A."/>
            <person name="Danchin E.G.J."/>
            <person name="Duchaussoy F."/>
            <person name="Gibon J."/>
            <person name="Kohler A."/>
            <person name="Lindquist E."/>
            <person name="Pereda V."/>
            <person name="Salamov A."/>
            <person name="Shapiro H.J."/>
            <person name="Wuyts J."/>
            <person name="Blaudez D."/>
            <person name="Buee M."/>
            <person name="Brokstein P."/>
            <person name="Canbaeck B."/>
            <person name="Cohen D."/>
            <person name="Courty P.E."/>
            <person name="Coutinho P.M."/>
            <person name="Delaruelle C."/>
            <person name="Detter J.C."/>
            <person name="Deveau A."/>
            <person name="DiFazio S."/>
            <person name="Duplessis S."/>
            <person name="Fraissinet-Tachet L."/>
            <person name="Lucic E."/>
            <person name="Frey-Klett P."/>
            <person name="Fourrey C."/>
            <person name="Feussner I."/>
            <person name="Gay G."/>
            <person name="Grimwood J."/>
            <person name="Hoegger P.J."/>
            <person name="Jain P."/>
            <person name="Kilaru S."/>
            <person name="Labbe J."/>
            <person name="Lin Y.C."/>
            <person name="Legue V."/>
            <person name="Le Tacon F."/>
            <person name="Marmeisse R."/>
            <person name="Melayah D."/>
            <person name="Montanini B."/>
            <person name="Muratet M."/>
            <person name="Nehls U."/>
            <person name="Niculita-Hirzel H."/>
            <person name="Oudot-Le Secq M.P."/>
            <person name="Peter M."/>
            <person name="Quesneville H."/>
            <person name="Rajashekar B."/>
            <person name="Reich M."/>
            <person name="Rouhier N."/>
            <person name="Schmutz J."/>
            <person name="Yin T."/>
            <person name="Chalot M."/>
            <person name="Henrissat B."/>
            <person name="Kuees U."/>
            <person name="Lucas S."/>
            <person name="Van de Peer Y."/>
            <person name="Podila G.K."/>
            <person name="Polle A."/>
            <person name="Pukkila P.J."/>
            <person name="Richardson P.M."/>
            <person name="Rouze P."/>
            <person name="Sanders I.R."/>
            <person name="Stajich J.E."/>
            <person name="Tunlid A."/>
            <person name="Tuskan G."/>
            <person name="Grigoriev I.V."/>
        </authorList>
    </citation>
    <scope>NUCLEOTIDE SEQUENCE [LARGE SCALE GENOMIC DNA]</scope>
    <source>
        <strain evidence="2">S238N-H82 / ATCC MYA-4686</strain>
    </source>
</reference>
<dbReference type="HOGENOM" id="CLU_1133751_0_0_1"/>
<dbReference type="Proteomes" id="UP000001194">
    <property type="component" value="Unassembled WGS sequence"/>
</dbReference>
<accession>B0DIS8</accession>
<evidence type="ECO:0000313" key="2">
    <source>
        <dbReference type="Proteomes" id="UP000001194"/>
    </source>
</evidence>
<gene>
    <name evidence="1" type="ORF">LACBIDRAFT_329673</name>
</gene>
<organism evidence="2">
    <name type="scientific">Laccaria bicolor (strain S238N-H82 / ATCC MYA-4686)</name>
    <name type="common">Bicoloured deceiver</name>
    <name type="synonym">Laccaria laccata var. bicolor</name>
    <dbReference type="NCBI Taxonomy" id="486041"/>
    <lineage>
        <taxon>Eukaryota</taxon>
        <taxon>Fungi</taxon>
        <taxon>Dikarya</taxon>
        <taxon>Basidiomycota</taxon>
        <taxon>Agaricomycotina</taxon>
        <taxon>Agaricomycetes</taxon>
        <taxon>Agaricomycetidae</taxon>
        <taxon>Agaricales</taxon>
        <taxon>Agaricineae</taxon>
        <taxon>Hydnangiaceae</taxon>
        <taxon>Laccaria</taxon>
    </lineage>
</organism>
<dbReference type="AlphaFoldDB" id="B0DIS8"/>
<dbReference type="KEGG" id="lbc:LACBIDRAFT_329673"/>
<protein>
    <submittedName>
        <fullName evidence="1">Predicted protein</fullName>
    </submittedName>
</protein>
<dbReference type="InParanoid" id="B0DIS8"/>
<keyword evidence="2" id="KW-1185">Reference proteome</keyword>
<dbReference type="EMBL" id="DS547113">
    <property type="protein sequence ID" value="EDR05396.1"/>
    <property type="molecule type" value="Genomic_DNA"/>
</dbReference>
<name>B0DIS8_LACBS</name>
<dbReference type="GeneID" id="6079530"/>